<reference evidence="7" key="2">
    <citation type="submission" date="2015-01" db="EMBL/GenBank/DDBJ databases">
        <title>Complete genome sequence of Methylobacterium aquaticum strain 22A.</title>
        <authorList>
            <person name="Tani A."/>
            <person name="Ogura Y."/>
            <person name="Hayashi T."/>
        </authorList>
    </citation>
    <scope>NUCLEOTIDE SEQUENCE [LARGE SCALE GENOMIC DNA]</scope>
    <source>
        <strain evidence="7">MA-22A</strain>
        <plasmid evidence="7">Plasmid pMaq22A_1p DNA</plasmid>
    </source>
</reference>
<keyword evidence="6" id="KW-0614">Plasmid</keyword>
<dbReference type="GO" id="GO:0007165">
    <property type="term" value="P:signal transduction"/>
    <property type="evidence" value="ECO:0007669"/>
    <property type="project" value="UniProtKB-KW"/>
</dbReference>
<dbReference type="CDD" id="cd06225">
    <property type="entry name" value="HAMP"/>
    <property type="match status" value="1"/>
</dbReference>
<keyword evidence="1 3" id="KW-0807">Transducer</keyword>
<dbReference type="SMART" id="SM00283">
    <property type="entry name" value="MA"/>
    <property type="match status" value="1"/>
</dbReference>
<gene>
    <name evidence="6" type="primary">tar</name>
    <name evidence="6" type="ORF">Maq22A_1p38290</name>
</gene>
<dbReference type="Proteomes" id="UP000061432">
    <property type="component" value="Plasmid pMaq22A_1p"/>
</dbReference>
<accession>A0A1Y0ZGE2</accession>
<organism evidence="6 7">
    <name type="scientific">Methylobacterium aquaticum</name>
    <dbReference type="NCBI Taxonomy" id="270351"/>
    <lineage>
        <taxon>Bacteria</taxon>
        <taxon>Pseudomonadati</taxon>
        <taxon>Pseudomonadota</taxon>
        <taxon>Alphaproteobacteria</taxon>
        <taxon>Hyphomicrobiales</taxon>
        <taxon>Methylobacteriaceae</taxon>
        <taxon>Methylobacterium</taxon>
    </lineage>
</organism>
<dbReference type="EMBL" id="AP014705">
    <property type="protein sequence ID" value="BAR47286.1"/>
    <property type="molecule type" value="Genomic_DNA"/>
</dbReference>
<evidence type="ECO:0000256" key="1">
    <source>
        <dbReference type="ARBA" id="ARBA00023224"/>
    </source>
</evidence>
<dbReference type="InterPro" id="IPR003660">
    <property type="entry name" value="HAMP_dom"/>
</dbReference>
<evidence type="ECO:0000259" key="4">
    <source>
        <dbReference type="PROSITE" id="PS50111"/>
    </source>
</evidence>
<comment type="similarity">
    <text evidence="2">Belongs to the methyl-accepting chemotaxis (MCP) protein family.</text>
</comment>
<dbReference type="Gene3D" id="6.10.340.10">
    <property type="match status" value="1"/>
</dbReference>
<evidence type="ECO:0000259" key="5">
    <source>
        <dbReference type="PROSITE" id="PS50885"/>
    </source>
</evidence>
<dbReference type="PANTHER" id="PTHR32089">
    <property type="entry name" value="METHYL-ACCEPTING CHEMOTAXIS PROTEIN MCPB"/>
    <property type="match status" value="1"/>
</dbReference>
<dbReference type="AlphaFoldDB" id="A0A1Y0ZGE2"/>
<feature type="domain" description="HAMP" evidence="5">
    <location>
        <begin position="434"/>
        <end position="487"/>
    </location>
</feature>
<evidence type="ECO:0000256" key="3">
    <source>
        <dbReference type="PROSITE-ProRule" id="PRU00284"/>
    </source>
</evidence>
<dbReference type="RefSeq" id="WP_060849816.1">
    <property type="nucleotide sequence ID" value="NZ_AP014705.1"/>
</dbReference>
<dbReference type="Pfam" id="PF00015">
    <property type="entry name" value="MCPsignal"/>
    <property type="match status" value="1"/>
</dbReference>
<reference evidence="6 7" key="1">
    <citation type="journal article" date="2015" name="Genome Announc.">
        <title>Complete Genome Sequence of Methylobacterium aquaticum Strain 22A, Isolated from Racomitrium japonicum Moss.</title>
        <authorList>
            <person name="Tani A."/>
            <person name="Ogura Y."/>
            <person name="Hayashi T."/>
            <person name="Kimbara K."/>
        </authorList>
    </citation>
    <scope>NUCLEOTIDE SEQUENCE [LARGE SCALE GENOMIC DNA]</scope>
    <source>
        <strain evidence="6 7">MA-22A</strain>
        <plasmid evidence="7">Plasmid pMaq22A_1p DNA</plasmid>
    </source>
</reference>
<geneLocation type="plasmid" evidence="7">
    <name>pMaq22A_1p DNA</name>
</geneLocation>
<dbReference type="GO" id="GO:0016020">
    <property type="term" value="C:membrane"/>
    <property type="evidence" value="ECO:0007669"/>
    <property type="project" value="InterPro"/>
</dbReference>
<dbReference type="Gene3D" id="1.10.287.950">
    <property type="entry name" value="Methyl-accepting chemotaxis protein"/>
    <property type="match status" value="1"/>
</dbReference>
<name>A0A1Y0ZGE2_9HYPH</name>
<feature type="domain" description="Methyl-accepting transducer" evidence="4">
    <location>
        <begin position="527"/>
        <end position="763"/>
    </location>
</feature>
<dbReference type="PROSITE" id="PS50111">
    <property type="entry name" value="CHEMOTAXIS_TRANSDUC_2"/>
    <property type="match status" value="1"/>
</dbReference>
<protein>
    <submittedName>
        <fullName evidence="6">Methyl-accepting chemotaxis protein</fullName>
    </submittedName>
</protein>
<evidence type="ECO:0000313" key="7">
    <source>
        <dbReference type="Proteomes" id="UP000061432"/>
    </source>
</evidence>
<sequence length="783" mass="79300">MTIKTRLLCGFSVMLALTAGVAASGWVSLSGFAQRVDTANAAQMLAGRVGDLALAAERSLHDPSGKREQAVTNGLAQARAGLATVPGAEAMARGMDAFAQTRITYAAEQDGKARIQAEHLRLIADLQAAAGRIGSAQKARLAAASRALQDSVEALKEAATAGSLAGSAVRGALEMRNAEQVPGGDRAVVAERYRLLSGILKRLGGQDAMRAPAKAAGDALDDYFDAIDLPPDEAGRGDKITTAFAAIMAALREVEQVQSDAGSAVQARLQEQQDRVERAAALLAASAEAIEASKSLQIAETALFAAKDALAEDSSARDEGGAVVASADALTTAIETIHRFETNPAARQAIEALIAKVQGLKGQVPGVVAANAAQRAILGQRDGHLTTLVTAAQAAGDGEIARIGSERRAAEILLLVGVALAASLGIAAALWLARGIVRPIGQLGAAMRALAAGDLSVAVAGQERRDEIGGMARAVEVFREALAAKARSDAESAEAARAEAGRARRLGALTADFEATMSSSTEGLAQAADTMQGTATSMSTAAARTNARSAEVAEAAARTSANVETVAAATEEMAISIREIARQVAHSATMATGAVGRARETDAVIAALAAGAERIGEVVTLIQGIAGQTNLLALNATIEAARAGEAGRGFAVVAAEVKELAGQTAKATEEIGGQIARIQEATREAVAALQAIGGVIGEMSEIATGITAAMEQQGAATQEIARNVGEAAQGTQVVSTGIRDVRRDAEGAGEAAARVLAAAEALAGTATGLRGEVDAFLGGVKAA</sequence>
<evidence type="ECO:0000313" key="6">
    <source>
        <dbReference type="EMBL" id="BAR47286.1"/>
    </source>
</evidence>
<dbReference type="PROSITE" id="PS50885">
    <property type="entry name" value="HAMP"/>
    <property type="match status" value="1"/>
</dbReference>
<dbReference type="SMART" id="SM00304">
    <property type="entry name" value="HAMP"/>
    <property type="match status" value="1"/>
</dbReference>
<dbReference type="Pfam" id="PF00672">
    <property type="entry name" value="HAMP"/>
    <property type="match status" value="1"/>
</dbReference>
<dbReference type="PANTHER" id="PTHR32089:SF112">
    <property type="entry name" value="LYSOZYME-LIKE PROTEIN-RELATED"/>
    <property type="match status" value="1"/>
</dbReference>
<dbReference type="InterPro" id="IPR004089">
    <property type="entry name" value="MCPsignal_dom"/>
</dbReference>
<proteinExistence type="inferred from homology"/>
<dbReference type="SUPFAM" id="SSF58104">
    <property type="entry name" value="Methyl-accepting chemotaxis protein (MCP) signaling domain"/>
    <property type="match status" value="1"/>
</dbReference>
<dbReference type="OrthoDB" id="3378718at2"/>
<evidence type="ECO:0000256" key="2">
    <source>
        <dbReference type="ARBA" id="ARBA00029447"/>
    </source>
</evidence>
<dbReference type="KEGG" id="maqu:Maq22A_1p38290"/>